<dbReference type="Proteomes" id="UP000076798">
    <property type="component" value="Unassembled WGS sequence"/>
</dbReference>
<organism evidence="1 2">
    <name type="scientific">Sistotremastrum suecicum HHB10207 ss-3</name>
    <dbReference type="NCBI Taxonomy" id="1314776"/>
    <lineage>
        <taxon>Eukaryota</taxon>
        <taxon>Fungi</taxon>
        <taxon>Dikarya</taxon>
        <taxon>Basidiomycota</taxon>
        <taxon>Agaricomycotina</taxon>
        <taxon>Agaricomycetes</taxon>
        <taxon>Sistotremastrales</taxon>
        <taxon>Sistotremastraceae</taxon>
        <taxon>Sistotremastrum</taxon>
    </lineage>
</organism>
<reference evidence="1 2" key="1">
    <citation type="journal article" date="2016" name="Mol. Biol. Evol.">
        <title>Comparative Genomics of Early-Diverging Mushroom-Forming Fungi Provides Insights into the Origins of Lignocellulose Decay Capabilities.</title>
        <authorList>
            <person name="Nagy L.G."/>
            <person name="Riley R."/>
            <person name="Tritt A."/>
            <person name="Adam C."/>
            <person name="Daum C."/>
            <person name="Floudas D."/>
            <person name="Sun H."/>
            <person name="Yadav J.S."/>
            <person name="Pangilinan J."/>
            <person name="Larsson K.H."/>
            <person name="Matsuura K."/>
            <person name="Barry K."/>
            <person name="Labutti K."/>
            <person name="Kuo R."/>
            <person name="Ohm R.A."/>
            <person name="Bhattacharya S.S."/>
            <person name="Shirouzu T."/>
            <person name="Yoshinaga Y."/>
            <person name="Martin F.M."/>
            <person name="Grigoriev I.V."/>
            <person name="Hibbett D.S."/>
        </authorList>
    </citation>
    <scope>NUCLEOTIDE SEQUENCE [LARGE SCALE GENOMIC DNA]</scope>
    <source>
        <strain evidence="1 2">HHB10207 ss-3</strain>
    </source>
</reference>
<name>A0A165YHD4_9AGAM</name>
<accession>A0A165YHD4</accession>
<gene>
    <name evidence="1" type="ORF">SISSUDRAFT_1054459</name>
</gene>
<sequence>MSRTETKTNTWRSQYKSIHKIREQKVQSKNLDTKERSQTCAALVGRKTKLFKEKPANPPNVLEENLSIFYSSRLYEASVNCHRTPLKDAA</sequence>
<evidence type="ECO:0000313" key="2">
    <source>
        <dbReference type="Proteomes" id="UP000076798"/>
    </source>
</evidence>
<dbReference type="EMBL" id="KV428254">
    <property type="protein sequence ID" value="KZT33253.1"/>
    <property type="molecule type" value="Genomic_DNA"/>
</dbReference>
<keyword evidence="2" id="KW-1185">Reference proteome</keyword>
<proteinExistence type="predicted"/>
<protein>
    <submittedName>
        <fullName evidence="1">Uncharacterized protein</fullName>
    </submittedName>
</protein>
<dbReference type="AlphaFoldDB" id="A0A165YHD4"/>
<evidence type="ECO:0000313" key="1">
    <source>
        <dbReference type="EMBL" id="KZT33253.1"/>
    </source>
</evidence>